<accession>A0A511DWR7</accession>
<dbReference type="Proteomes" id="UP000321893">
    <property type="component" value="Unassembled WGS sequence"/>
</dbReference>
<dbReference type="GO" id="GO:0003677">
    <property type="term" value="F:DNA binding"/>
    <property type="evidence" value="ECO:0007669"/>
    <property type="project" value="InterPro"/>
</dbReference>
<dbReference type="InterPro" id="IPR051537">
    <property type="entry name" value="DNA_Adenine_Mtase"/>
</dbReference>
<evidence type="ECO:0000256" key="5">
    <source>
        <dbReference type="ARBA" id="ARBA00022747"/>
    </source>
</evidence>
<keyword evidence="5" id="KW-0680">Restriction system</keyword>
<protein>
    <recommendedName>
        <fullName evidence="1">site-specific DNA-methyltransferase (adenine-specific)</fullName>
        <ecNumber evidence="1">2.1.1.72</ecNumber>
    </recommendedName>
</protein>
<evidence type="ECO:0000256" key="6">
    <source>
        <dbReference type="ARBA" id="ARBA00047942"/>
    </source>
</evidence>
<dbReference type="EC" id="2.1.1.72" evidence="1"/>
<dbReference type="InterPro" id="IPR003356">
    <property type="entry name" value="DNA_methylase_A-5"/>
</dbReference>
<dbReference type="GO" id="GO:0009307">
    <property type="term" value="P:DNA restriction-modification system"/>
    <property type="evidence" value="ECO:0007669"/>
    <property type="project" value="UniProtKB-KW"/>
</dbReference>
<dbReference type="EMBL" id="BJVK01000043">
    <property type="protein sequence ID" value="GEL29275.1"/>
    <property type="molecule type" value="Genomic_DNA"/>
</dbReference>
<keyword evidence="4" id="KW-0949">S-adenosyl-L-methionine</keyword>
<proteinExistence type="predicted"/>
<keyword evidence="8" id="KW-0540">Nuclease</keyword>
<reference evidence="8" key="1">
    <citation type="submission" date="2019-07" db="EMBL/GenBank/DDBJ databases">
        <title>Whole genome shotgun sequence of Lactobacillus kefiri NBRC 15888.</title>
        <authorList>
            <person name="Hosoyama A."/>
            <person name="Uohara A."/>
            <person name="Ohji S."/>
            <person name="Ichikawa N."/>
        </authorList>
    </citation>
    <scope>NUCLEOTIDE SEQUENCE [LARGE SCALE GENOMIC DNA]</scope>
    <source>
        <strain evidence="8">NBRC 15888</strain>
    </source>
</reference>
<dbReference type="RefSeq" id="WP_186806018.1">
    <property type="nucleotide sequence ID" value="NZ_BJVK01000043.1"/>
</dbReference>
<sequence>MIKSIEPNVELWANSQLVKLNQKYAIQQGVIDINIEKALKNMMTKRGGDGIARPDAQLILNNGLSKIPVLIEYKGTKNKLEYLSKYNNVILKNEDGTYDFKKAIPNYAVNGSCYYASAVIKKTEFNEALAVGVNGYIDSSDKPNYEVKAYILNKKNPDLPILVDQYNDLTFLNKEGQNILIKHIHDVQLDPKELHDKLLEDDERLNRVLKKLNDFLRQESRIRTGQRIFVVAASIMAALGVKDNNDNYLVKPLKPLDLTGDTEDGNTDGDLIMRKVQNFLKNTNIPKVKQEQLLNALRQPIKFSNLGVKDSQKNESPLKLAYTQIFNYLIPAYHMTGTIDFTGKLFNIMNDWVDVPDGDTNDVVLTPRQTTDLMAKLTRVNMNSYVWDWALGSGGFLISAMNLMIEDVYNNIHSPVEQKNKIIEIKHYHLLGIEKLPDIYVLAVLNMILMGDGSSNIINKNSLTQFNGNYAYGNTGKFPADVFLLNPPYSAEGNGMIFVEKALNKMVHGRAAVIVQDSAGNGKAVDINTRIMKKSRLIASIKMPTDLFKTNVQTSIYLFEVGTPQANDDIVKFIDFRKDGYTRTNRKKAASNLKDDGTAKERYDELIKVVKNGISNSKYLKQNETYFEDTVDPLSGKDWNFDQHIVVDPKLKERDFYSSIIPYETWKITHILSSSEKLYKKLIEQNISTDVDEFKAGDLFSVRKNPSLNKDSLTFSSNGKYPYFTRTVDQNGIAGYTHYYDDEHLMPGNVLAVGLMGMRFFYMDTSFYAGQFTRSIIPNKKLFTKFNAKIALYFTTIFNKYSELYKGDLVRNFEELFNSSILELPVDSEGELDLEYIENYIDNKLSILVQEVISAIDK</sequence>
<dbReference type="InterPro" id="IPR029063">
    <property type="entry name" value="SAM-dependent_MTases_sf"/>
</dbReference>
<dbReference type="GO" id="GO:0008170">
    <property type="term" value="F:N-methyltransferase activity"/>
    <property type="evidence" value="ECO:0007669"/>
    <property type="project" value="InterPro"/>
</dbReference>
<evidence type="ECO:0000256" key="1">
    <source>
        <dbReference type="ARBA" id="ARBA00011900"/>
    </source>
</evidence>
<organism evidence="8 9">
    <name type="scientific">Lentilactobacillus kefiri</name>
    <name type="common">Lactobacillus kefiri</name>
    <dbReference type="NCBI Taxonomy" id="33962"/>
    <lineage>
        <taxon>Bacteria</taxon>
        <taxon>Bacillati</taxon>
        <taxon>Bacillota</taxon>
        <taxon>Bacilli</taxon>
        <taxon>Lactobacillales</taxon>
        <taxon>Lactobacillaceae</taxon>
        <taxon>Lentilactobacillus</taxon>
    </lineage>
</organism>
<keyword evidence="3" id="KW-0808">Transferase</keyword>
<dbReference type="STRING" id="1423764.FC95_GL000318"/>
<dbReference type="AlphaFoldDB" id="A0A511DWR7"/>
<evidence type="ECO:0000259" key="7">
    <source>
        <dbReference type="Pfam" id="PF02384"/>
    </source>
</evidence>
<dbReference type="Pfam" id="PF02384">
    <property type="entry name" value="N6_Mtase"/>
    <property type="match status" value="1"/>
</dbReference>
<dbReference type="PANTHER" id="PTHR42933">
    <property type="entry name" value="SLR6095 PROTEIN"/>
    <property type="match status" value="1"/>
</dbReference>
<dbReference type="Gene3D" id="3.40.50.150">
    <property type="entry name" value="Vaccinia Virus protein VP39"/>
    <property type="match status" value="1"/>
</dbReference>
<evidence type="ECO:0000313" key="8">
    <source>
        <dbReference type="EMBL" id="GEL29275.1"/>
    </source>
</evidence>
<dbReference type="GO" id="GO:0009007">
    <property type="term" value="F:site-specific DNA-methyltransferase (adenine-specific) activity"/>
    <property type="evidence" value="ECO:0007669"/>
    <property type="project" value="UniProtKB-EC"/>
</dbReference>
<dbReference type="PANTHER" id="PTHR42933:SF1">
    <property type="entry name" value="SITE-SPECIFIC DNA-METHYLTRANSFERASE (ADENINE-SPECIFIC)"/>
    <property type="match status" value="1"/>
</dbReference>
<gene>
    <name evidence="8" type="ORF">LKE01_20950</name>
</gene>
<feature type="domain" description="DNA methylase adenine-specific" evidence="7">
    <location>
        <begin position="364"/>
        <end position="588"/>
    </location>
</feature>
<comment type="caution">
    <text evidence="8">The sequence shown here is derived from an EMBL/GenBank/DDBJ whole genome shotgun (WGS) entry which is preliminary data.</text>
</comment>
<evidence type="ECO:0000256" key="3">
    <source>
        <dbReference type="ARBA" id="ARBA00022679"/>
    </source>
</evidence>
<evidence type="ECO:0000256" key="2">
    <source>
        <dbReference type="ARBA" id="ARBA00022603"/>
    </source>
</evidence>
<keyword evidence="8" id="KW-0255">Endonuclease</keyword>
<evidence type="ECO:0000313" key="9">
    <source>
        <dbReference type="Proteomes" id="UP000321893"/>
    </source>
</evidence>
<name>A0A511DWR7_LENKE</name>
<comment type="catalytic activity">
    <reaction evidence="6">
        <text>a 2'-deoxyadenosine in DNA + S-adenosyl-L-methionine = an N(6)-methyl-2'-deoxyadenosine in DNA + S-adenosyl-L-homocysteine + H(+)</text>
        <dbReference type="Rhea" id="RHEA:15197"/>
        <dbReference type="Rhea" id="RHEA-COMP:12418"/>
        <dbReference type="Rhea" id="RHEA-COMP:12419"/>
        <dbReference type="ChEBI" id="CHEBI:15378"/>
        <dbReference type="ChEBI" id="CHEBI:57856"/>
        <dbReference type="ChEBI" id="CHEBI:59789"/>
        <dbReference type="ChEBI" id="CHEBI:90615"/>
        <dbReference type="ChEBI" id="CHEBI:90616"/>
        <dbReference type="EC" id="2.1.1.72"/>
    </reaction>
</comment>
<dbReference type="SUPFAM" id="SSF116734">
    <property type="entry name" value="DNA methylase specificity domain"/>
    <property type="match status" value="1"/>
</dbReference>
<keyword evidence="9" id="KW-1185">Reference proteome</keyword>
<dbReference type="GO" id="GO:0032259">
    <property type="term" value="P:methylation"/>
    <property type="evidence" value="ECO:0007669"/>
    <property type="project" value="UniProtKB-KW"/>
</dbReference>
<keyword evidence="8" id="KW-0378">Hydrolase</keyword>
<keyword evidence="2" id="KW-0489">Methyltransferase</keyword>
<evidence type="ECO:0000256" key="4">
    <source>
        <dbReference type="ARBA" id="ARBA00022691"/>
    </source>
</evidence>
<dbReference type="SUPFAM" id="SSF53335">
    <property type="entry name" value="S-adenosyl-L-methionine-dependent methyltransferases"/>
    <property type="match status" value="1"/>
</dbReference>
<dbReference type="GO" id="GO:0004519">
    <property type="term" value="F:endonuclease activity"/>
    <property type="evidence" value="ECO:0007669"/>
    <property type="project" value="UniProtKB-KW"/>
</dbReference>